<dbReference type="InterPro" id="IPR006553">
    <property type="entry name" value="Leu-rich_rpt_Cys-con_subtyp"/>
</dbReference>
<evidence type="ECO:0000313" key="4">
    <source>
        <dbReference type="Proteomes" id="UP000749646"/>
    </source>
</evidence>
<accession>A0A9P6MM10</accession>
<dbReference type="Gene3D" id="3.80.10.10">
    <property type="entry name" value="Ribonuclease Inhibitor"/>
    <property type="match status" value="2"/>
</dbReference>
<dbReference type="GO" id="GO:0019005">
    <property type="term" value="C:SCF ubiquitin ligase complex"/>
    <property type="evidence" value="ECO:0007669"/>
    <property type="project" value="TreeGrafter"/>
</dbReference>
<dbReference type="Pfam" id="PF25372">
    <property type="entry name" value="DUF7885"/>
    <property type="match status" value="1"/>
</dbReference>
<feature type="region of interest" description="Disordered" evidence="1">
    <location>
        <begin position="420"/>
        <end position="471"/>
    </location>
</feature>
<feature type="compositionally biased region" description="Acidic residues" evidence="1">
    <location>
        <begin position="424"/>
        <end position="460"/>
    </location>
</feature>
<dbReference type="SMART" id="SM00367">
    <property type="entry name" value="LRR_CC"/>
    <property type="match status" value="5"/>
</dbReference>
<evidence type="ECO:0000313" key="3">
    <source>
        <dbReference type="EMBL" id="KAG0007105.1"/>
    </source>
</evidence>
<dbReference type="Proteomes" id="UP000749646">
    <property type="component" value="Unassembled WGS sequence"/>
</dbReference>
<dbReference type="InterPro" id="IPR057207">
    <property type="entry name" value="FBXL15_LRR"/>
</dbReference>
<dbReference type="OrthoDB" id="10257471at2759"/>
<protein>
    <recommendedName>
        <fullName evidence="2">F-box/LRR-repeat protein 15-like leucin rich repeat domain-containing protein</fullName>
    </recommendedName>
</protein>
<evidence type="ECO:0000259" key="2">
    <source>
        <dbReference type="Pfam" id="PF25372"/>
    </source>
</evidence>
<dbReference type="PANTHER" id="PTHR13318:SF247">
    <property type="entry name" value="GH16156P"/>
    <property type="match status" value="1"/>
</dbReference>
<feature type="region of interest" description="Disordered" evidence="1">
    <location>
        <begin position="362"/>
        <end position="407"/>
    </location>
</feature>
<reference evidence="3" key="1">
    <citation type="journal article" date="2020" name="Fungal Divers.">
        <title>Resolving the Mortierellaceae phylogeny through synthesis of multi-gene phylogenetics and phylogenomics.</title>
        <authorList>
            <person name="Vandepol N."/>
            <person name="Liber J."/>
            <person name="Desiro A."/>
            <person name="Na H."/>
            <person name="Kennedy M."/>
            <person name="Barry K."/>
            <person name="Grigoriev I.V."/>
            <person name="Miller A.N."/>
            <person name="O'Donnell K."/>
            <person name="Stajich J.E."/>
            <person name="Bonito G."/>
        </authorList>
    </citation>
    <scope>NUCLEOTIDE SEQUENCE</scope>
    <source>
        <strain evidence="3">MES-2147</strain>
    </source>
</reference>
<proteinExistence type="predicted"/>
<sequence>MVHVETLIYAVRHFKNLTWLDLTDSSELNDSVFDALSSTVRSLSYLRLPGAKMKDVSTEAVAHVISVQNANTLCQFKVIHGTNIFENDSVLKAVGQRHGRSLQRLTLAICDLEHSGLREYGSLCSELVSLNLEYASGVTDDVVLPMLNNCRQLAKLDLTETDCTHITIQALSTPSDSTEPQLRLFGAMKRLILNSIDAPFTTNLFLPLADACPDLEELHMNSILADSYQDFSFFLAKMNQLRDLDIGNVFPEFTDSNLISLVDALPALRWLSIANTHITDKSLIYLAEKAPNLSDLCILGCDQVTKTGLMGFLNEMVNKKGFKRLDITFCRLDDSAVAEIRERARTIAAEYGFTEIIEIEGDDQFTDSLAEEEEGEREDGDDQMDEDVDNESAASMDSDGEGSISTIGSLDTFHQESFINELSLQEEYDIDTTELEEIEEEEEEEGEMSDYSDTFSDLEGDNVRPNNIIQS</sequence>
<dbReference type="InterPro" id="IPR032675">
    <property type="entry name" value="LRR_dom_sf"/>
</dbReference>
<feature type="compositionally biased region" description="Acidic residues" evidence="1">
    <location>
        <begin position="362"/>
        <end position="390"/>
    </location>
</feature>
<evidence type="ECO:0000256" key="1">
    <source>
        <dbReference type="SAM" id="MobiDB-lite"/>
    </source>
</evidence>
<dbReference type="PANTHER" id="PTHR13318">
    <property type="entry name" value="PARTNER OF PAIRED, ISOFORM B-RELATED"/>
    <property type="match status" value="1"/>
</dbReference>
<keyword evidence="4" id="KW-1185">Reference proteome</keyword>
<comment type="caution">
    <text evidence="3">The sequence shown here is derived from an EMBL/GenBank/DDBJ whole genome shotgun (WGS) entry which is preliminary data.</text>
</comment>
<gene>
    <name evidence="3" type="ORF">BGZ65_007287</name>
</gene>
<organism evidence="3 4">
    <name type="scientific">Modicella reniformis</name>
    <dbReference type="NCBI Taxonomy" id="1440133"/>
    <lineage>
        <taxon>Eukaryota</taxon>
        <taxon>Fungi</taxon>
        <taxon>Fungi incertae sedis</taxon>
        <taxon>Mucoromycota</taxon>
        <taxon>Mortierellomycotina</taxon>
        <taxon>Mortierellomycetes</taxon>
        <taxon>Mortierellales</taxon>
        <taxon>Mortierellaceae</taxon>
        <taxon>Modicella</taxon>
    </lineage>
</organism>
<name>A0A9P6MM10_9FUNG</name>
<dbReference type="EMBL" id="JAAAHW010000011">
    <property type="protein sequence ID" value="KAG0007105.1"/>
    <property type="molecule type" value="Genomic_DNA"/>
</dbReference>
<dbReference type="GO" id="GO:0031146">
    <property type="term" value="P:SCF-dependent proteasomal ubiquitin-dependent protein catabolic process"/>
    <property type="evidence" value="ECO:0007669"/>
    <property type="project" value="TreeGrafter"/>
</dbReference>
<feature type="domain" description="F-box/LRR-repeat protein 15-like leucin rich repeat" evidence="2">
    <location>
        <begin position="235"/>
        <end position="348"/>
    </location>
</feature>
<dbReference type="AlphaFoldDB" id="A0A9P6MM10"/>
<dbReference type="SUPFAM" id="SSF52047">
    <property type="entry name" value="RNI-like"/>
    <property type="match status" value="1"/>
</dbReference>